<dbReference type="InterPro" id="IPR036286">
    <property type="entry name" value="LexA/Signal_pep-like_sf"/>
</dbReference>
<reference evidence="2" key="1">
    <citation type="submission" date="2022-08" db="EMBL/GenBank/DDBJ databases">
        <authorList>
            <person name="Vandamme P."/>
            <person name="Hettiarachchi A."/>
            <person name="Peeters C."/>
            <person name="Cnockaert M."/>
            <person name="Carlier A."/>
        </authorList>
    </citation>
    <scope>NUCLEOTIDE SEQUENCE</scope>
    <source>
        <strain evidence="2">LMG 31809</strain>
    </source>
</reference>
<dbReference type="InterPro" id="IPR019533">
    <property type="entry name" value="Peptidase_S26"/>
</dbReference>
<dbReference type="AlphaFoldDB" id="A0A9X3TXV9"/>
<accession>A0A9X3TXV9</accession>
<comment type="caution">
    <text evidence="2">The sequence shown here is derived from an EMBL/GenBank/DDBJ whole genome shotgun (WGS) entry which is preliminary data.</text>
</comment>
<dbReference type="Proteomes" id="UP001141619">
    <property type="component" value="Unassembled WGS sequence"/>
</dbReference>
<dbReference type="GO" id="GO:0004252">
    <property type="term" value="F:serine-type endopeptidase activity"/>
    <property type="evidence" value="ECO:0007669"/>
    <property type="project" value="InterPro"/>
</dbReference>
<gene>
    <name evidence="2" type="ORF">NYP16_06960</name>
</gene>
<evidence type="ECO:0000313" key="2">
    <source>
        <dbReference type="EMBL" id="MDA5193692.1"/>
    </source>
</evidence>
<organism evidence="2 3">
    <name type="scientific">Govanella unica</name>
    <dbReference type="NCBI Taxonomy" id="2975056"/>
    <lineage>
        <taxon>Bacteria</taxon>
        <taxon>Pseudomonadati</taxon>
        <taxon>Pseudomonadota</taxon>
        <taxon>Alphaproteobacteria</taxon>
        <taxon>Emcibacterales</taxon>
        <taxon>Govanellaceae</taxon>
        <taxon>Govanella</taxon>
    </lineage>
</organism>
<keyword evidence="3" id="KW-1185">Reference proteome</keyword>
<dbReference type="EMBL" id="JANWOI010000002">
    <property type="protein sequence ID" value="MDA5193692.1"/>
    <property type="molecule type" value="Genomic_DNA"/>
</dbReference>
<protein>
    <submittedName>
        <fullName evidence="2">S26 family signal peptidase</fullName>
    </submittedName>
</protein>
<dbReference type="RefSeq" id="WP_274943391.1">
    <property type="nucleotide sequence ID" value="NZ_JANWOI010000002.1"/>
</dbReference>
<dbReference type="Gene3D" id="2.10.109.10">
    <property type="entry name" value="Umud Fragment, subunit A"/>
    <property type="match status" value="1"/>
</dbReference>
<dbReference type="Pfam" id="PF10502">
    <property type="entry name" value="Peptidase_S26"/>
    <property type="match status" value="1"/>
</dbReference>
<reference evidence="2" key="2">
    <citation type="journal article" date="2023" name="Syst. Appl. Microbiol.">
        <title>Govania unica gen. nov., sp. nov., a rare biosphere bacterium that represents a novel family in the class Alphaproteobacteria.</title>
        <authorList>
            <person name="Vandamme P."/>
            <person name="Peeters C."/>
            <person name="Hettiarachchi A."/>
            <person name="Cnockaert M."/>
            <person name="Carlier A."/>
        </authorList>
    </citation>
    <scope>NUCLEOTIDE SEQUENCE</scope>
    <source>
        <strain evidence="2">LMG 31809</strain>
    </source>
</reference>
<dbReference type="GO" id="GO:0006465">
    <property type="term" value="P:signal peptide processing"/>
    <property type="evidence" value="ECO:0007669"/>
    <property type="project" value="InterPro"/>
</dbReference>
<sequence>MFAAGLLAAAALGLASICPFPLKLVCNLSASAPTGFYWIADRSFARGDLVLAWLPATAASLAADRGYLPLGIPVLKQISALAGDEICRFGGSLFINGQFAAKALARDRRGREMPVWTGCHRLGAQEVFLLNAHPQSFDGRYFGAIAQDRVVGKAMLLF</sequence>
<proteinExistence type="predicted"/>
<evidence type="ECO:0000313" key="3">
    <source>
        <dbReference type="Proteomes" id="UP001141619"/>
    </source>
</evidence>
<name>A0A9X3TXV9_9PROT</name>
<feature type="domain" description="Peptidase S26" evidence="1">
    <location>
        <begin position="26"/>
        <end position="156"/>
    </location>
</feature>
<evidence type="ECO:0000259" key="1">
    <source>
        <dbReference type="Pfam" id="PF10502"/>
    </source>
</evidence>
<dbReference type="SUPFAM" id="SSF51306">
    <property type="entry name" value="LexA/Signal peptidase"/>
    <property type="match status" value="1"/>
</dbReference>